<dbReference type="GO" id="GO:0004343">
    <property type="term" value="F:glucosamine 6-phosphate N-acetyltransferase activity"/>
    <property type="evidence" value="ECO:0000318"/>
    <property type="project" value="GO_Central"/>
</dbReference>
<dbReference type="SMR" id="Q54KJ9"/>
<protein>
    <recommendedName>
        <fullName evidence="2">N-acetyltransferase domain-containing protein</fullName>
    </recommendedName>
</protein>
<feature type="domain" description="N-acetyltransferase" evidence="2">
    <location>
        <begin position="4"/>
        <end position="174"/>
    </location>
</feature>
<dbReference type="AlphaFoldDB" id="Q54KJ9"/>
<evidence type="ECO:0000259" key="2">
    <source>
        <dbReference type="PROSITE" id="PS51186"/>
    </source>
</evidence>
<dbReference type="Gene3D" id="3.40.630.30">
    <property type="match status" value="1"/>
</dbReference>
<dbReference type="InterPro" id="IPR050769">
    <property type="entry name" value="NAT_camello-type"/>
</dbReference>
<dbReference type="InParanoid" id="Q54KJ9"/>
<keyword evidence="1" id="KW-0808">Transferase</keyword>
<keyword evidence="4" id="KW-1185">Reference proteome</keyword>
<dbReference type="PANTHER" id="PTHR13947:SF37">
    <property type="entry name" value="LD18367P"/>
    <property type="match status" value="1"/>
</dbReference>
<dbReference type="PROSITE" id="PS51186">
    <property type="entry name" value="GNAT"/>
    <property type="match status" value="1"/>
</dbReference>
<dbReference type="PaxDb" id="44689-DDB0187407"/>
<dbReference type="InterPro" id="IPR000182">
    <property type="entry name" value="GNAT_dom"/>
</dbReference>
<dbReference type="CDD" id="cd04301">
    <property type="entry name" value="NAT_SF"/>
    <property type="match status" value="1"/>
</dbReference>
<dbReference type="InterPro" id="IPR016181">
    <property type="entry name" value="Acyl_CoA_acyltransferase"/>
</dbReference>
<dbReference type="Pfam" id="PF00583">
    <property type="entry name" value="Acetyltransf_1"/>
    <property type="match status" value="1"/>
</dbReference>
<dbReference type="PANTHER" id="PTHR13947">
    <property type="entry name" value="GNAT FAMILY N-ACETYLTRANSFERASE"/>
    <property type="match status" value="1"/>
</dbReference>
<sequence>MEIISIELINDSIKEQLVNLLIDGVENKAAIGFNFPLSREKAIEFWDKVNDELKSKSRILLVTLIEGSIVATIQSSWSNTYSNAKHRCEIQKLIVHSTHRKKGIAKLLLSEIEKYSLSIGKELLILDTSSTDPVTRTLYKSIGYVEVGSIPFFASHVSNQGEYSGTTIYYKLIGSLSNLK</sequence>
<dbReference type="RefSeq" id="XP_637224.1">
    <property type="nucleotide sequence ID" value="XM_632132.1"/>
</dbReference>
<gene>
    <name evidence="3" type="ORF">DDB_G0287305</name>
</gene>
<dbReference type="Proteomes" id="UP000002195">
    <property type="component" value="Unassembled WGS sequence"/>
</dbReference>
<dbReference type="PhylomeDB" id="Q54KJ9"/>
<evidence type="ECO:0000313" key="3">
    <source>
        <dbReference type="EMBL" id="EAL63720.1"/>
    </source>
</evidence>
<accession>Q54KJ9</accession>
<proteinExistence type="predicted"/>
<dbReference type="HOGENOM" id="CLU_077728_1_1_1"/>
<organism evidence="3 4">
    <name type="scientific">Dictyostelium discoideum</name>
    <name type="common">Social amoeba</name>
    <dbReference type="NCBI Taxonomy" id="44689"/>
    <lineage>
        <taxon>Eukaryota</taxon>
        <taxon>Amoebozoa</taxon>
        <taxon>Evosea</taxon>
        <taxon>Eumycetozoa</taxon>
        <taxon>Dictyostelia</taxon>
        <taxon>Dictyosteliales</taxon>
        <taxon>Dictyosteliaceae</taxon>
        <taxon>Dictyostelium</taxon>
    </lineage>
</organism>
<evidence type="ECO:0000313" key="4">
    <source>
        <dbReference type="Proteomes" id="UP000002195"/>
    </source>
</evidence>
<evidence type="ECO:0000256" key="1">
    <source>
        <dbReference type="ARBA" id="ARBA00022679"/>
    </source>
</evidence>
<dbReference type="GeneID" id="8626055"/>
<dbReference type="SUPFAM" id="SSF55729">
    <property type="entry name" value="Acyl-CoA N-acyltransferases (Nat)"/>
    <property type="match status" value="1"/>
</dbReference>
<dbReference type="dictyBase" id="DDB_G0287305"/>
<dbReference type="KEGG" id="ddi:DDB_G0287305"/>
<comment type="caution">
    <text evidence="3">The sequence shown here is derived from an EMBL/GenBank/DDBJ whole genome shotgun (WGS) entry which is preliminary data.</text>
</comment>
<dbReference type="VEuPathDB" id="AmoebaDB:DDB_G0287305"/>
<name>Q54KJ9_DICDI</name>
<dbReference type="EMBL" id="AAFI02000100">
    <property type="protein sequence ID" value="EAL63720.1"/>
    <property type="molecule type" value="Genomic_DNA"/>
</dbReference>
<dbReference type="FunCoup" id="Q54KJ9">
    <property type="interactions" value="1"/>
</dbReference>
<dbReference type="GO" id="GO:0006048">
    <property type="term" value="P:UDP-N-acetylglucosamine biosynthetic process"/>
    <property type="evidence" value="ECO:0000318"/>
    <property type="project" value="GO_Central"/>
</dbReference>
<reference evidence="3 4" key="1">
    <citation type="journal article" date="2005" name="Nature">
        <title>The genome of the social amoeba Dictyostelium discoideum.</title>
        <authorList>
            <consortium name="The Dictyostelium discoideum Sequencing Consortium"/>
            <person name="Eichinger L."/>
            <person name="Pachebat J.A."/>
            <person name="Glockner G."/>
            <person name="Rajandream M.A."/>
            <person name="Sucgang R."/>
            <person name="Berriman M."/>
            <person name="Song J."/>
            <person name="Olsen R."/>
            <person name="Szafranski K."/>
            <person name="Xu Q."/>
            <person name="Tunggal B."/>
            <person name="Kummerfeld S."/>
            <person name="Madera M."/>
            <person name="Konfortov B.A."/>
            <person name="Rivero F."/>
            <person name="Bankier A.T."/>
            <person name="Lehmann R."/>
            <person name="Hamlin N."/>
            <person name="Davies R."/>
            <person name="Gaudet P."/>
            <person name="Fey P."/>
            <person name="Pilcher K."/>
            <person name="Chen G."/>
            <person name="Saunders D."/>
            <person name="Sodergren E."/>
            <person name="Davis P."/>
            <person name="Kerhornou A."/>
            <person name="Nie X."/>
            <person name="Hall N."/>
            <person name="Anjard C."/>
            <person name="Hemphill L."/>
            <person name="Bason N."/>
            <person name="Farbrother P."/>
            <person name="Desany B."/>
            <person name="Just E."/>
            <person name="Morio T."/>
            <person name="Rost R."/>
            <person name="Churcher C."/>
            <person name="Cooper J."/>
            <person name="Haydock S."/>
            <person name="van Driessche N."/>
            <person name="Cronin A."/>
            <person name="Goodhead I."/>
            <person name="Muzny D."/>
            <person name="Mourier T."/>
            <person name="Pain A."/>
            <person name="Lu M."/>
            <person name="Harper D."/>
            <person name="Lindsay R."/>
            <person name="Hauser H."/>
            <person name="James K."/>
            <person name="Quiles M."/>
            <person name="Madan Babu M."/>
            <person name="Saito T."/>
            <person name="Buchrieser C."/>
            <person name="Wardroper A."/>
            <person name="Felder M."/>
            <person name="Thangavelu M."/>
            <person name="Johnson D."/>
            <person name="Knights A."/>
            <person name="Loulseged H."/>
            <person name="Mungall K."/>
            <person name="Oliver K."/>
            <person name="Price C."/>
            <person name="Quail M.A."/>
            <person name="Urushihara H."/>
            <person name="Hernandez J."/>
            <person name="Rabbinowitsch E."/>
            <person name="Steffen D."/>
            <person name="Sanders M."/>
            <person name="Ma J."/>
            <person name="Kohara Y."/>
            <person name="Sharp S."/>
            <person name="Simmonds M."/>
            <person name="Spiegler S."/>
            <person name="Tivey A."/>
            <person name="Sugano S."/>
            <person name="White B."/>
            <person name="Walker D."/>
            <person name="Woodward J."/>
            <person name="Winckler T."/>
            <person name="Tanaka Y."/>
            <person name="Shaulsky G."/>
            <person name="Schleicher M."/>
            <person name="Weinstock G."/>
            <person name="Rosenthal A."/>
            <person name="Cox E.C."/>
            <person name="Chisholm R.L."/>
            <person name="Gibbs R."/>
            <person name="Loomis W.F."/>
            <person name="Platzer M."/>
            <person name="Kay R.R."/>
            <person name="Williams J."/>
            <person name="Dear P.H."/>
            <person name="Noegel A.A."/>
            <person name="Barrell B."/>
            <person name="Kuspa A."/>
        </authorList>
    </citation>
    <scope>NUCLEOTIDE SEQUENCE [LARGE SCALE GENOMIC DNA]</scope>
    <source>
        <strain evidence="3 4">AX4</strain>
    </source>
</reference>